<sequence length="16" mass="1658">VCNCEGGPLATTELHN</sequence>
<dbReference type="Proteomes" id="UP000265520">
    <property type="component" value="Unassembled WGS sequence"/>
</dbReference>
<protein>
    <submittedName>
        <fullName evidence="1">Uncharacterized protein</fullName>
    </submittedName>
</protein>
<evidence type="ECO:0000313" key="1">
    <source>
        <dbReference type="EMBL" id="MCI19077.1"/>
    </source>
</evidence>
<accession>A0A392Q5A8</accession>
<evidence type="ECO:0000313" key="2">
    <source>
        <dbReference type="Proteomes" id="UP000265520"/>
    </source>
</evidence>
<keyword evidence="2" id="KW-1185">Reference proteome</keyword>
<name>A0A392Q5A8_9FABA</name>
<dbReference type="EMBL" id="LXQA010113157">
    <property type="protein sequence ID" value="MCI19077.1"/>
    <property type="molecule type" value="Genomic_DNA"/>
</dbReference>
<feature type="non-terminal residue" evidence="1">
    <location>
        <position position="1"/>
    </location>
</feature>
<proteinExistence type="predicted"/>
<organism evidence="1 2">
    <name type="scientific">Trifolium medium</name>
    <dbReference type="NCBI Taxonomy" id="97028"/>
    <lineage>
        <taxon>Eukaryota</taxon>
        <taxon>Viridiplantae</taxon>
        <taxon>Streptophyta</taxon>
        <taxon>Embryophyta</taxon>
        <taxon>Tracheophyta</taxon>
        <taxon>Spermatophyta</taxon>
        <taxon>Magnoliopsida</taxon>
        <taxon>eudicotyledons</taxon>
        <taxon>Gunneridae</taxon>
        <taxon>Pentapetalae</taxon>
        <taxon>rosids</taxon>
        <taxon>fabids</taxon>
        <taxon>Fabales</taxon>
        <taxon>Fabaceae</taxon>
        <taxon>Papilionoideae</taxon>
        <taxon>50 kb inversion clade</taxon>
        <taxon>NPAAA clade</taxon>
        <taxon>Hologalegina</taxon>
        <taxon>IRL clade</taxon>
        <taxon>Trifolieae</taxon>
        <taxon>Trifolium</taxon>
    </lineage>
</organism>
<dbReference type="AlphaFoldDB" id="A0A392Q5A8"/>
<comment type="caution">
    <text evidence="1">The sequence shown here is derived from an EMBL/GenBank/DDBJ whole genome shotgun (WGS) entry which is preliminary data.</text>
</comment>
<reference evidence="1 2" key="1">
    <citation type="journal article" date="2018" name="Front. Plant Sci.">
        <title>Red Clover (Trifolium pratense) and Zigzag Clover (T. medium) - A Picture of Genomic Similarities and Differences.</title>
        <authorList>
            <person name="Dluhosova J."/>
            <person name="Istvanek J."/>
            <person name="Nedelnik J."/>
            <person name="Repkova J."/>
        </authorList>
    </citation>
    <scope>NUCLEOTIDE SEQUENCE [LARGE SCALE GENOMIC DNA]</scope>
    <source>
        <strain evidence="2">cv. 10/8</strain>
        <tissue evidence="1">Leaf</tissue>
    </source>
</reference>